<evidence type="ECO:0000313" key="3">
    <source>
        <dbReference type="EMBL" id="CCO34536.1"/>
    </source>
</evidence>
<keyword evidence="1" id="KW-0732">Signal</keyword>
<dbReference type="EMBL" id="CAOJ01013248">
    <property type="protein sequence ID" value="CCO34536.1"/>
    <property type="molecule type" value="Genomic_DNA"/>
</dbReference>
<dbReference type="AlphaFoldDB" id="M5C546"/>
<evidence type="ECO:0000313" key="4">
    <source>
        <dbReference type="Proteomes" id="UP000012065"/>
    </source>
</evidence>
<feature type="signal peptide" evidence="1">
    <location>
        <begin position="1"/>
        <end position="18"/>
    </location>
</feature>
<feature type="chain" id="PRO_5004063986" description="Glycoside hydrolase 35 catalytic domain-containing protein" evidence="1">
    <location>
        <begin position="19"/>
        <end position="103"/>
    </location>
</feature>
<comment type="caution">
    <text evidence="3">The sequence shown here is derived from an EMBL/GenBank/DDBJ whole genome shotgun (WGS) entry which is preliminary data.</text>
</comment>
<dbReference type="Pfam" id="PF01301">
    <property type="entry name" value="Glyco_hydro_35"/>
    <property type="match status" value="1"/>
</dbReference>
<dbReference type="InterPro" id="IPR017853">
    <property type="entry name" value="GH"/>
</dbReference>
<proteinExistence type="predicted"/>
<protein>
    <recommendedName>
        <fullName evidence="2">Glycoside hydrolase 35 catalytic domain-containing protein</fullName>
    </recommendedName>
</protein>
<gene>
    <name evidence="3" type="ORF">BN14_08638</name>
</gene>
<feature type="domain" description="Glycoside hydrolase 35 catalytic" evidence="2">
    <location>
        <begin position="52"/>
        <end position="87"/>
    </location>
</feature>
<dbReference type="InterPro" id="IPR031330">
    <property type="entry name" value="Gly_Hdrlase_35_cat"/>
</dbReference>
<sequence length="103" mass="11107">MRLSLLSTASAFASLAVAQSNADLSQKYVPSPGSPGFYAGNSSAAVTLDQHSLLLDGKRIMVFSGEFHPWRLPSIPLWRDVLEKFKVLVILLPDIPALTGLTP</sequence>
<accession>M5C546</accession>
<dbReference type="SUPFAM" id="SSF51445">
    <property type="entry name" value="(Trans)glycosidases"/>
    <property type="match status" value="1"/>
</dbReference>
<dbReference type="Proteomes" id="UP000012065">
    <property type="component" value="Unassembled WGS sequence"/>
</dbReference>
<evidence type="ECO:0000259" key="2">
    <source>
        <dbReference type="Pfam" id="PF01301"/>
    </source>
</evidence>
<dbReference type="HOGENOM" id="CLU_2265561_0_0_1"/>
<reference evidence="3 4" key="1">
    <citation type="journal article" date="2013" name="J. Biotechnol.">
        <title>Establishment and interpretation of the genome sequence of the phytopathogenic fungus Rhizoctonia solani AG1-IB isolate 7/3/14.</title>
        <authorList>
            <person name="Wibberg D.W."/>
            <person name="Jelonek L.J."/>
            <person name="Rupp O.R."/>
            <person name="Hennig M.H."/>
            <person name="Eikmeyer F.E."/>
            <person name="Goesmann A.G."/>
            <person name="Hartmann A.H."/>
            <person name="Borriss R.B."/>
            <person name="Grosch R.G."/>
            <person name="Puehler A.P."/>
            <person name="Schlueter A.S."/>
        </authorList>
    </citation>
    <scope>NUCLEOTIDE SEQUENCE [LARGE SCALE GENOMIC DNA]</scope>
    <source>
        <strain evidence="4">AG1-IB / isolate 7/3/14</strain>
    </source>
</reference>
<organism evidence="3 4">
    <name type="scientific">Thanatephorus cucumeris (strain AG1-IB / isolate 7/3/14)</name>
    <name type="common">Lettuce bottom rot fungus</name>
    <name type="synonym">Rhizoctonia solani</name>
    <dbReference type="NCBI Taxonomy" id="1108050"/>
    <lineage>
        <taxon>Eukaryota</taxon>
        <taxon>Fungi</taxon>
        <taxon>Dikarya</taxon>
        <taxon>Basidiomycota</taxon>
        <taxon>Agaricomycotina</taxon>
        <taxon>Agaricomycetes</taxon>
        <taxon>Cantharellales</taxon>
        <taxon>Ceratobasidiaceae</taxon>
        <taxon>Rhizoctonia</taxon>
        <taxon>Rhizoctonia solani AG-1</taxon>
    </lineage>
</organism>
<dbReference type="Gene3D" id="3.20.20.80">
    <property type="entry name" value="Glycosidases"/>
    <property type="match status" value="1"/>
</dbReference>
<evidence type="ECO:0000256" key="1">
    <source>
        <dbReference type="SAM" id="SignalP"/>
    </source>
</evidence>
<name>M5C546_THACB</name>